<dbReference type="OrthoDB" id="9790442at2"/>
<dbReference type="PANTHER" id="PTHR48111">
    <property type="entry name" value="REGULATOR OF RPOS"/>
    <property type="match status" value="1"/>
</dbReference>
<evidence type="ECO:0000259" key="6">
    <source>
        <dbReference type="PROSITE" id="PS50110"/>
    </source>
</evidence>
<dbReference type="Proteomes" id="UP000199045">
    <property type="component" value="Unassembled WGS sequence"/>
</dbReference>
<keyword evidence="1 4" id="KW-0597">Phosphoprotein</keyword>
<dbReference type="RefSeq" id="WP_089836547.1">
    <property type="nucleotide sequence ID" value="NZ_FNBN01000008.1"/>
</dbReference>
<dbReference type="PROSITE" id="PS50110">
    <property type="entry name" value="RESPONSE_REGULATORY"/>
    <property type="match status" value="1"/>
</dbReference>
<evidence type="ECO:0000256" key="2">
    <source>
        <dbReference type="ARBA" id="ARBA00023012"/>
    </source>
</evidence>
<dbReference type="SMART" id="SM00448">
    <property type="entry name" value="REC"/>
    <property type="match status" value="1"/>
</dbReference>
<feature type="domain" description="OmpR/PhoB-type" evidence="7">
    <location>
        <begin position="137"/>
        <end position="234"/>
    </location>
</feature>
<feature type="domain" description="Response regulatory" evidence="6">
    <location>
        <begin position="5"/>
        <end position="119"/>
    </location>
</feature>
<evidence type="ECO:0000256" key="5">
    <source>
        <dbReference type="PROSITE-ProRule" id="PRU01091"/>
    </source>
</evidence>
<keyword evidence="2" id="KW-0902">Two-component regulatory system</keyword>
<dbReference type="PANTHER" id="PTHR48111:SF40">
    <property type="entry name" value="PHOSPHATE REGULON TRANSCRIPTIONAL REGULATORY PROTEIN PHOB"/>
    <property type="match status" value="1"/>
</dbReference>
<dbReference type="CDD" id="cd00383">
    <property type="entry name" value="trans_reg_C"/>
    <property type="match status" value="1"/>
</dbReference>
<dbReference type="GO" id="GO:0032993">
    <property type="term" value="C:protein-DNA complex"/>
    <property type="evidence" value="ECO:0007669"/>
    <property type="project" value="TreeGrafter"/>
</dbReference>
<dbReference type="EMBL" id="FNBN01000008">
    <property type="protein sequence ID" value="SDH07376.1"/>
    <property type="molecule type" value="Genomic_DNA"/>
</dbReference>
<dbReference type="AlphaFoldDB" id="A0A1G7ZFS3"/>
<evidence type="ECO:0000256" key="4">
    <source>
        <dbReference type="PROSITE-ProRule" id="PRU00169"/>
    </source>
</evidence>
<dbReference type="Gene3D" id="3.40.50.2300">
    <property type="match status" value="1"/>
</dbReference>
<feature type="DNA-binding region" description="OmpR/PhoB-type" evidence="5">
    <location>
        <begin position="137"/>
        <end position="234"/>
    </location>
</feature>
<name>A0A1G7ZFS3_CHIFI</name>
<protein>
    <submittedName>
        <fullName evidence="8">DNA-binding response regulator, OmpR family, contains REC and winged-helix (WHTH) domain</fullName>
    </submittedName>
</protein>
<evidence type="ECO:0000313" key="9">
    <source>
        <dbReference type="Proteomes" id="UP000199045"/>
    </source>
</evidence>
<evidence type="ECO:0000256" key="1">
    <source>
        <dbReference type="ARBA" id="ARBA00022553"/>
    </source>
</evidence>
<dbReference type="InterPro" id="IPR039420">
    <property type="entry name" value="WalR-like"/>
</dbReference>
<dbReference type="GO" id="GO:0005829">
    <property type="term" value="C:cytosol"/>
    <property type="evidence" value="ECO:0007669"/>
    <property type="project" value="TreeGrafter"/>
</dbReference>
<organism evidence="8 9">
    <name type="scientific">Chitinophaga filiformis</name>
    <name type="common">Myxococcus filiformis</name>
    <name type="synonym">Flexibacter filiformis</name>
    <dbReference type="NCBI Taxonomy" id="104663"/>
    <lineage>
        <taxon>Bacteria</taxon>
        <taxon>Pseudomonadati</taxon>
        <taxon>Bacteroidota</taxon>
        <taxon>Chitinophagia</taxon>
        <taxon>Chitinophagales</taxon>
        <taxon>Chitinophagaceae</taxon>
        <taxon>Chitinophaga</taxon>
    </lineage>
</organism>
<dbReference type="InterPro" id="IPR011006">
    <property type="entry name" value="CheY-like_superfamily"/>
</dbReference>
<dbReference type="InterPro" id="IPR001867">
    <property type="entry name" value="OmpR/PhoB-type_DNA-bd"/>
</dbReference>
<evidence type="ECO:0000313" key="8">
    <source>
        <dbReference type="EMBL" id="SDH07376.1"/>
    </source>
</evidence>
<feature type="modified residue" description="4-aspartylphosphate" evidence="4">
    <location>
        <position position="54"/>
    </location>
</feature>
<dbReference type="PROSITE" id="PS51755">
    <property type="entry name" value="OMPR_PHOB"/>
    <property type="match status" value="1"/>
</dbReference>
<dbReference type="STRING" id="104663.SAMN04488121_108248"/>
<proteinExistence type="predicted"/>
<dbReference type="GO" id="GO:0000156">
    <property type="term" value="F:phosphorelay response regulator activity"/>
    <property type="evidence" value="ECO:0007669"/>
    <property type="project" value="TreeGrafter"/>
</dbReference>
<keyword evidence="3 5" id="KW-0238">DNA-binding</keyword>
<dbReference type="SUPFAM" id="SSF52172">
    <property type="entry name" value="CheY-like"/>
    <property type="match status" value="1"/>
</dbReference>
<gene>
    <name evidence="8" type="ORF">SAMN04488121_108248</name>
</gene>
<evidence type="ECO:0000256" key="3">
    <source>
        <dbReference type="ARBA" id="ARBA00023125"/>
    </source>
</evidence>
<dbReference type="Pfam" id="PF00486">
    <property type="entry name" value="Trans_reg_C"/>
    <property type="match status" value="1"/>
</dbReference>
<dbReference type="Gene3D" id="6.10.250.690">
    <property type="match status" value="1"/>
</dbReference>
<dbReference type="InterPro" id="IPR036388">
    <property type="entry name" value="WH-like_DNA-bd_sf"/>
</dbReference>
<dbReference type="Gene3D" id="1.10.10.10">
    <property type="entry name" value="Winged helix-like DNA-binding domain superfamily/Winged helix DNA-binding domain"/>
    <property type="match status" value="1"/>
</dbReference>
<dbReference type="Pfam" id="PF00072">
    <property type="entry name" value="Response_reg"/>
    <property type="match status" value="1"/>
</dbReference>
<sequence>MKKIKLLLVEDEIVLAGVIKETLETNGFHISHAENGIQGWEQFLSFRPDICIVDVMMPKKDGIALVKDIRAVDEQTPVIFLTAKSETQDVIKGLQSGADDYIKKPFSLEELILRIRTLLKRTQLALTNIPAAPKAHSGVYLLGSYTFDHNRQELRHKKEVIHLSLREADMLKMLAERPNATTHRRNILLELWGDDNFFNGRNMDVYISKIRKYLQHDPSVQLINVRGLGYKLVY</sequence>
<dbReference type="InterPro" id="IPR016032">
    <property type="entry name" value="Sig_transdc_resp-reg_C-effctor"/>
</dbReference>
<dbReference type="SUPFAM" id="SSF46894">
    <property type="entry name" value="C-terminal effector domain of the bipartite response regulators"/>
    <property type="match status" value="1"/>
</dbReference>
<accession>A0A1G7ZFS3</accession>
<evidence type="ECO:0000259" key="7">
    <source>
        <dbReference type="PROSITE" id="PS51755"/>
    </source>
</evidence>
<dbReference type="GO" id="GO:0006355">
    <property type="term" value="P:regulation of DNA-templated transcription"/>
    <property type="evidence" value="ECO:0007669"/>
    <property type="project" value="InterPro"/>
</dbReference>
<dbReference type="InterPro" id="IPR001789">
    <property type="entry name" value="Sig_transdc_resp-reg_receiver"/>
</dbReference>
<dbReference type="SMART" id="SM00862">
    <property type="entry name" value="Trans_reg_C"/>
    <property type="match status" value="1"/>
</dbReference>
<reference evidence="8 9" key="1">
    <citation type="submission" date="2016-10" db="EMBL/GenBank/DDBJ databases">
        <authorList>
            <person name="de Groot N.N."/>
        </authorList>
    </citation>
    <scope>NUCLEOTIDE SEQUENCE [LARGE SCALE GENOMIC DNA]</scope>
    <source>
        <strain evidence="8 9">DSM 527</strain>
    </source>
</reference>
<dbReference type="GO" id="GO:0000976">
    <property type="term" value="F:transcription cis-regulatory region binding"/>
    <property type="evidence" value="ECO:0007669"/>
    <property type="project" value="TreeGrafter"/>
</dbReference>